<comment type="caution">
    <text evidence="1">The sequence shown here is derived from an EMBL/GenBank/DDBJ whole genome shotgun (WGS) entry which is preliminary data.</text>
</comment>
<proteinExistence type="predicted"/>
<gene>
    <name evidence="1" type="ORF">GCM10011351_03470</name>
</gene>
<dbReference type="Proteomes" id="UP000618460">
    <property type="component" value="Unassembled WGS sequence"/>
</dbReference>
<reference evidence="1" key="1">
    <citation type="journal article" date="2014" name="Int. J. Syst. Evol. Microbiol.">
        <title>Complete genome sequence of Corynebacterium casei LMG S-19264T (=DSM 44701T), isolated from a smear-ripened cheese.</title>
        <authorList>
            <consortium name="US DOE Joint Genome Institute (JGI-PGF)"/>
            <person name="Walter F."/>
            <person name="Albersmeier A."/>
            <person name="Kalinowski J."/>
            <person name="Ruckert C."/>
        </authorList>
    </citation>
    <scope>NUCLEOTIDE SEQUENCE</scope>
    <source>
        <strain evidence="1">CGMCC 1.6333</strain>
    </source>
</reference>
<dbReference type="OrthoDB" id="423921at2"/>
<keyword evidence="2" id="KW-1185">Reference proteome</keyword>
<evidence type="ECO:0000313" key="1">
    <source>
        <dbReference type="EMBL" id="GGM20918.1"/>
    </source>
</evidence>
<organism evidence="1 2">
    <name type="scientific">Paraliobacillus quinghaiensis</name>
    <dbReference type="NCBI Taxonomy" id="470815"/>
    <lineage>
        <taxon>Bacteria</taxon>
        <taxon>Bacillati</taxon>
        <taxon>Bacillota</taxon>
        <taxon>Bacilli</taxon>
        <taxon>Bacillales</taxon>
        <taxon>Bacillaceae</taxon>
        <taxon>Paraliobacillus</taxon>
    </lineage>
</organism>
<sequence length="62" mass="7416">MNLTIKNMNENSARKILSWRYEKPYDFYELAENTCDFSHEMNRLRTRDGHLPSQLSDYLSAT</sequence>
<evidence type="ECO:0000313" key="2">
    <source>
        <dbReference type="Proteomes" id="UP000618460"/>
    </source>
</evidence>
<name>A0A917TFJ8_9BACI</name>
<dbReference type="RefSeq" id="WP_117153095.1">
    <property type="nucleotide sequence ID" value="NZ_BMLG01000001.1"/>
</dbReference>
<protein>
    <submittedName>
        <fullName evidence="1">Uncharacterized protein</fullName>
    </submittedName>
</protein>
<dbReference type="EMBL" id="BMLG01000001">
    <property type="protein sequence ID" value="GGM20918.1"/>
    <property type="molecule type" value="Genomic_DNA"/>
</dbReference>
<accession>A0A917TFJ8</accession>
<reference evidence="1" key="2">
    <citation type="submission" date="2020-09" db="EMBL/GenBank/DDBJ databases">
        <authorList>
            <person name="Sun Q."/>
            <person name="Zhou Y."/>
        </authorList>
    </citation>
    <scope>NUCLEOTIDE SEQUENCE</scope>
    <source>
        <strain evidence="1">CGMCC 1.6333</strain>
    </source>
</reference>
<dbReference type="AlphaFoldDB" id="A0A917TFJ8"/>